<organism evidence="1 2">
    <name type="scientific">Anoxybacillus andreesenii</name>
    <dbReference type="NCBI Taxonomy" id="1325932"/>
    <lineage>
        <taxon>Bacteria</taxon>
        <taxon>Bacillati</taxon>
        <taxon>Bacillota</taxon>
        <taxon>Bacilli</taxon>
        <taxon>Bacillales</taxon>
        <taxon>Anoxybacillaceae</taxon>
        <taxon>Anoxybacillus</taxon>
    </lineage>
</organism>
<sequence length="111" mass="13289">MNLDVLLEKINRLEFHQSLLLKMIVDSEDHFYRMIIEKSLTEQDLKQFYQSCDELTVALEEQKAEGFVNFEPLFQKFKAALHPNLIAEEVVHACLRQQLYRPLMLEFRKFI</sequence>
<proteinExistence type="predicted"/>
<evidence type="ECO:0008006" key="3">
    <source>
        <dbReference type="Google" id="ProtNLM"/>
    </source>
</evidence>
<dbReference type="RefSeq" id="WP_307148380.1">
    <property type="nucleotide sequence ID" value="NZ_JAUSTU010000001.1"/>
</dbReference>
<dbReference type="EMBL" id="JAUSTU010000001">
    <property type="protein sequence ID" value="MDQ0153750.1"/>
    <property type="molecule type" value="Genomic_DNA"/>
</dbReference>
<gene>
    <name evidence="1" type="ORF">J2S07_000048</name>
</gene>
<evidence type="ECO:0000313" key="2">
    <source>
        <dbReference type="Proteomes" id="UP001231362"/>
    </source>
</evidence>
<comment type="caution">
    <text evidence="1">The sequence shown here is derived from an EMBL/GenBank/DDBJ whole genome shotgun (WGS) entry which is preliminary data.</text>
</comment>
<keyword evidence="2" id="KW-1185">Reference proteome</keyword>
<dbReference type="InterPro" id="IPR015058">
    <property type="entry name" value="DUF1878"/>
</dbReference>
<name>A0ABT9UYN0_9BACL</name>
<dbReference type="InterPro" id="IPR035945">
    <property type="entry name" value="YhaI-like_sf"/>
</dbReference>
<dbReference type="Proteomes" id="UP001231362">
    <property type="component" value="Unassembled WGS sequence"/>
</dbReference>
<dbReference type="Pfam" id="PF08963">
    <property type="entry name" value="DUF1878"/>
    <property type="match status" value="1"/>
</dbReference>
<evidence type="ECO:0000313" key="1">
    <source>
        <dbReference type="EMBL" id="MDQ0153750.1"/>
    </source>
</evidence>
<dbReference type="Gene3D" id="1.10.3750.10">
    <property type="entry name" value="YhaI-like"/>
    <property type="match status" value="1"/>
</dbReference>
<reference evidence="1 2" key="1">
    <citation type="submission" date="2023-07" db="EMBL/GenBank/DDBJ databases">
        <title>Genomic Encyclopedia of Type Strains, Phase IV (KMG-IV): sequencing the most valuable type-strain genomes for metagenomic binning, comparative biology and taxonomic classification.</title>
        <authorList>
            <person name="Goeker M."/>
        </authorList>
    </citation>
    <scope>NUCLEOTIDE SEQUENCE [LARGE SCALE GENOMIC DNA]</scope>
    <source>
        <strain evidence="1 2">DSM 23948</strain>
    </source>
</reference>
<dbReference type="SUPFAM" id="SSF109915">
    <property type="entry name" value="Hypothetical protein YhaI"/>
    <property type="match status" value="1"/>
</dbReference>
<protein>
    <recommendedName>
        <fullName evidence="3">DUF1878 domain-containing protein</fullName>
    </recommendedName>
</protein>
<accession>A0ABT9UYN0</accession>